<dbReference type="Proteomes" id="UP000558284">
    <property type="component" value="Unassembled WGS sequence"/>
</dbReference>
<dbReference type="RefSeq" id="WP_181061603.1">
    <property type="nucleotide sequence ID" value="NZ_JACDTY010000026.1"/>
</dbReference>
<gene>
    <name evidence="1" type="ORF">H0241_31175</name>
</gene>
<accession>A0A838BDH5</accession>
<reference evidence="1 2" key="1">
    <citation type="submission" date="2020-07" db="EMBL/GenBank/DDBJ databases">
        <title>Definition of the novel symbiovar canariense within Mesorhizobium novociceri, a new species of genus Mesorhizobium nodulating Cicer canariense in the Caldera de Taburiente National Park (La Palma, Canary Islands).</title>
        <authorList>
            <person name="Leon-Barrios M."/>
            <person name="Perez-Yepez J."/>
            <person name="Flores-Felix J.D."/>
            <person name="Ramirez-Baena M.H."/>
            <person name="Pulido-Suarez L."/>
            <person name="Igual J.M."/>
            <person name="Velazquez E."/>
            <person name="Peix A."/>
        </authorList>
    </citation>
    <scope>NUCLEOTIDE SEQUENCE [LARGE SCALE GENOMIC DNA]</scope>
    <source>
        <strain evidence="1 2">CCANP35</strain>
    </source>
</reference>
<name>A0A838BDH5_9HYPH</name>
<proteinExistence type="predicted"/>
<protein>
    <submittedName>
        <fullName evidence="1">Uncharacterized protein</fullName>
    </submittedName>
</protein>
<evidence type="ECO:0000313" key="2">
    <source>
        <dbReference type="Proteomes" id="UP000558284"/>
    </source>
</evidence>
<dbReference type="EMBL" id="JACDTY010000026">
    <property type="protein sequence ID" value="MBA1144668.1"/>
    <property type="molecule type" value="Genomic_DNA"/>
</dbReference>
<sequence length="63" mass="7038">MTDKGQRIVKSDLARRLLWIAAAAVLLSPFFPAAVRILGEQSELRGQIAEAQVALVKHYFDEE</sequence>
<organism evidence="1 2">
    <name type="scientific">Mesorhizobium neociceri</name>
    <dbReference type="NCBI Taxonomy" id="1307853"/>
    <lineage>
        <taxon>Bacteria</taxon>
        <taxon>Pseudomonadati</taxon>
        <taxon>Pseudomonadota</taxon>
        <taxon>Alphaproteobacteria</taxon>
        <taxon>Hyphomicrobiales</taxon>
        <taxon>Phyllobacteriaceae</taxon>
        <taxon>Mesorhizobium</taxon>
    </lineage>
</organism>
<evidence type="ECO:0000313" key="1">
    <source>
        <dbReference type="EMBL" id="MBA1144668.1"/>
    </source>
</evidence>
<comment type="caution">
    <text evidence="1">The sequence shown here is derived from an EMBL/GenBank/DDBJ whole genome shotgun (WGS) entry which is preliminary data.</text>
</comment>
<dbReference type="AlphaFoldDB" id="A0A838BDH5"/>
<keyword evidence="2" id="KW-1185">Reference proteome</keyword>